<dbReference type="CDD" id="cd00090">
    <property type="entry name" value="HTH_ARSR"/>
    <property type="match status" value="1"/>
</dbReference>
<gene>
    <name evidence="1" type="ORF">C1706_07965</name>
</gene>
<reference evidence="1 2" key="1">
    <citation type="submission" date="2018-01" db="EMBL/GenBank/DDBJ databases">
        <title>Lactibacter flavus gen. nov., sp. nov., a novel bacterium of the family Propionibacteriaceae isolated from raw milk and dairy products.</title>
        <authorList>
            <person name="Wenning M."/>
            <person name="Breitenwieser F."/>
            <person name="Huptas C."/>
            <person name="von Neubeck M."/>
            <person name="Busse H.-J."/>
            <person name="Scherer S."/>
        </authorList>
    </citation>
    <scope>NUCLEOTIDE SEQUENCE [LARGE SCALE GENOMIC DNA]</scope>
    <source>
        <strain evidence="1 2">VG341</strain>
    </source>
</reference>
<dbReference type="SUPFAM" id="SSF81301">
    <property type="entry name" value="Nucleotidyltransferase"/>
    <property type="match status" value="1"/>
</dbReference>
<dbReference type="SUPFAM" id="SSF46785">
    <property type="entry name" value="Winged helix' DNA-binding domain"/>
    <property type="match status" value="1"/>
</dbReference>
<dbReference type="RefSeq" id="WP_129458716.1">
    <property type="nucleotide sequence ID" value="NZ_PPCV01000005.1"/>
</dbReference>
<dbReference type="Gene3D" id="1.10.10.10">
    <property type="entry name" value="Winged helix-like DNA-binding domain superfamily/Winged helix DNA-binding domain"/>
    <property type="match status" value="1"/>
</dbReference>
<sequence>MKVSAPALLPLLRSQAQGEILAWVFLTPGEHSIVDIARAINIPETTVLREIDRLTATGFVLERRQGRSRLITPNPDNPATQPLTALLAITFGPAHVLRQHLATLDGVDYAAIYGSWAARATGAPGQPPADIDLLVVGEPSRTDLYELAEDASTTLRRPVNATVVDRATWLAGTDPFVATVRERPLITLIDNLHQARGA</sequence>
<dbReference type="CDD" id="cd05403">
    <property type="entry name" value="NT_KNTase_like"/>
    <property type="match status" value="1"/>
</dbReference>
<organism evidence="1 2">
    <name type="scientific">Propioniciclava flava</name>
    <dbReference type="NCBI Taxonomy" id="2072026"/>
    <lineage>
        <taxon>Bacteria</taxon>
        <taxon>Bacillati</taxon>
        <taxon>Actinomycetota</taxon>
        <taxon>Actinomycetes</taxon>
        <taxon>Propionibacteriales</taxon>
        <taxon>Propionibacteriaceae</taxon>
        <taxon>Propioniciclava</taxon>
    </lineage>
</organism>
<name>A0A4Q2EEP5_9ACTN</name>
<evidence type="ECO:0000313" key="1">
    <source>
        <dbReference type="EMBL" id="RXW31977.1"/>
    </source>
</evidence>
<dbReference type="InterPro" id="IPR036390">
    <property type="entry name" value="WH_DNA-bd_sf"/>
</dbReference>
<protein>
    <submittedName>
        <fullName evidence="1">ArsR family transcriptional regulator</fullName>
    </submittedName>
</protein>
<dbReference type="InterPro" id="IPR043519">
    <property type="entry name" value="NT_sf"/>
</dbReference>
<comment type="caution">
    <text evidence="1">The sequence shown here is derived from an EMBL/GenBank/DDBJ whole genome shotgun (WGS) entry which is preliminary data.</text>
</comment>
<dbReference type="Proteomes" id="UP000290624">
    <property type="component" value="Unassembled WGS sequence"/>
</dbReference>
<accession>A0A4Q2EEP5</accession>
<keyword evidence="2" id="KW-1185">Reference proteome</keyword>
<dbReference type="OrthoDB" id="3526885at2"/>
<proteinExistence type="predicted"/>
<evidence type="ECO:0000313" key="2">
    <source>
        <dbReference type="Proteomes" id="UP000290624"/>
    </source>
</evidence>
<dbReference type="InterPro" id="IPR036388">
    <property type="entry name" value="WH-like_DNA-bd_sf"/>
</dbReference>
<dbReference type="EMBL" id="PPCV01000005">
    <property type="protein sequence ID" value="RXW31977.1"/>
    <property type="molecule type" value="Genomic_DNA"/>
</dbReference>
<dbReference type="AlphaFoldDB" id="A0A4Q2EEP5"/>
<dbReference type="InterPro" id="IPR011991">
    <property type="entry name" value="ArsR-like_HTH"/>
</dbReference>